<evidence type="ECO:0000313" key="4">
    <source>
        <dbReference type="Proteomes" id="UP000516314"/>
    </source>
</evidence>
<dbReference type="GO" id="GO:0006313">
    <property type="term" value="P:DNA transposition"/>
    <property type="evidence" value="ECO:0007669"/>
    <property type="project" value="InterPro"/>
</dbReference>
<evidence type="ECO:0000313" key="3">
    <source>
        <dbReference type="EMBL" id="CAD5314146.1"/>
    </source>
</evidence>
<proteinExistence type="predicted"/>
<evidence type="ECO:0000259" key="2">
    <source>
        <dbReference type="Pfam" id="PF24964"/>
    </source>
</evidence>
<sequence>MSDAERWNVYNALLERSVNGKLKRITTKDVSDLLSIPMQTVQKIWRQAKNTPNGEDVDVSHRRKGKCGPKKKEIDLSRVMDVPLHRRTTIRSVAAALDVSKSTMHRRIKEGNLKRHSNAIKPRLKEDNKKARLQFCLSMVDRCSLPNLPKFVDMYNVVHIDEKWFYMTKKKENYYLHPVEEEPLQTCQSKNYITKVMFLAAMARPRFDEEGNEIFSGKIGIFLFVTTQAAKRRSINREAGTLELKPMVSIKREDIKRCLIEKVIPKIREKWPREDFGKTIFIQQDNARTHVDTRDEEFQAIASQFGFDIRLMCQPPNSPDLNILDLGCFSAIQSLQHKVCPTTVEELVSAVQTSFDEYPAKQVNRIFLTLQSCMVEIMKVKSSNKYKIPHMKKGSLEREGRLPIQISCDPVLVRGVMDFLAS</sequence>
<dbReference type="Pfam" id="PF01498">
    <property type="entry name" value="HTH_Tnp_Tc3_2"/>
    <property type="match status" value="1"/>
</dbReference>
<reference evidence="3 4" key="1">
    <citation type="submission" date="2020-09" db="EMBL/GenBank/DDBJ databases">
        <authorList>
            <person name="Ashkenazy H."/>
        </authorList>
    </citation>
    <scope>NUCLEOTIDE SEQUENCE [LARGE SCALE GENOMIC DNA]</scope>
    <source>
        <strain evidence="4">cv. Cdm-0</strain>
    </source>
</reference>
<dbReference type="InterPro" id="IPR036397">
    <property type="entry name" value="RNaseH_sf"/>
</dbReference>
<dbReference type="Gene3D" id="3.30.420.10">
    <property type="entry name" value="Ribonuclease H-like superfamily/Ribonuclease H"/>
    <property type="match status" value="1"/>
</dbReference>
<accession>A0A7G2DX18</accession>
<dbReference type="PANTHER" id="PTHR47169">
    <property type="entry name" value="OS01G0541250 PROTEIN"/>
    <property type="match status" value="1"/>
</dbReference>
<dbReference type="InterPro" id="IPR002492">
    <property type="entry name" value="Transposase_Tc1-like"/>
</dbReference>
<dbReference type="InterPro" id="IPR056671">
    <property type="entry name" value="DUF7769"/>
</dbReference>
<dbReference type="Proteomes" id="UP000516314">
    <property type="component" value="Chromosome 1"/>
</dbReference>
<protein>
    <submittedName>
        <fullName evidence="3">(thale cress) hypothetical protein</fullName>
    </submittedName>
</protein>
<organism evidence="3 4">
    <name type="scientific">Arabidopsis thaliana</name>
    <name type="common">Mouse-ear cress</name>
    <dbReference type="NCBI Taxonomy" id="3702"/>
    <lineage>
        <taxon>Eukaryota</taxon>
        <taxon>Viridiplantae</taxon>
        <taxon>Streptophyta</taxon>
        <taxon>Embryophyta</taxon>
        <taxon>Tracheophyta</taxon>
        <taxon>Spermatophyta</taxon>
        <taxon>Magnoliopsida</taxon>
        <taxon>eudicotyledons</taxon>
        <taxon>Gunneridae</taxon>
        <taxon>Pentapetalae</taxon>
        <taxon>rosids</taxon>
        <taxon>malvids</taxon>
        <taxon>Brassicales</taxon>
        <taxon>Brassicaceae</taxon>
        <taxon>Camelineae</taxon>
        <taxon>Arabidopsis</taxon>
    </lineage>
</organism>
<dbReference type="GO" id="GO:0003677">
    <property type="term" value="F:DNA binding"/>
    <property type="evidence" value="ECO:0007669"/>
    <property type="project" value="InterPro"/>
</dbReference>
<dbReference type="PANTHER" id="PTHR47169:SF2">
    <property type="entry name" value="OS01G0541250 PROTEIN"/>
    <property type="match status" value="1"/>
</dbReference>
<gene>
    <name evidence="3" type="ORF">AT9943_LOCUS2604</name>
</gene>
<name>A0A7G2DX18_ARATH</name>
<dbReference type="AlphaFoldDB" id="A0A7G2DX18"/>
<feature type="domain" description="DUF7769" evidence="2">
    <location>
        <begin position="1"/>
        <end position="53"/>
    </location>
</feature>
<dbReference type="GO" id="GO:0015074">
    <property type="term" value="P:DNA integration"/>
    <property type="evidence" value="ECO:0007669"/>
    <property type="project" value="InterPro"/>
</dbReference>
<dbReference type="Pfam" id="PF24964">
    <property type="entry name" value="DUF7769"/>
    <property type="match status" value="1"/>
</dbReference>
<feature type="domain" description="Transposase Tc1-like" evidence="1">
    <location>
        <begin position="85"/>
        <end position="140"/>
    </location>
</feature>
<evidence type="ECO:0000259" key="1">
    <source>
        <dbReference type="Pfam" id="PF01498"/>
    </source>
</evidence>
<dbReference type="EMBL" id="LR881466">
    <property type="protein sequence ID" value="CAD5314146.1"/>
    <property type="molecule type" value="Genomic_DNA"/>
</dbReference>